<evidence type="ECO:0000256" key="5">
    <source>
        <dbReference type="ARBA" id="ARBA00023098"/>
    </source>
</evidence>
<dbReference type="GO" id="GO:0006629">
    <property type="term" value="P:lipid metabolic process"/>
    <property type="evidence" value="ECO:0007669"/>
    <property type="project" value="UniProtKB-KW"/>
</dbReference>
<reference evidence="9" key="1">
    <citation type="submission" date="2019-12" db="UniProtKB">
        <authorList>
            <consortium name="WormBaseParasite"/>
        </authorList>
    </citation>
    <scope>IDENTIFICATION</scope>
</reference>
<evidence type="ECO:0000256" key="1">
    <source>
        <dbReference type="ARBA" id="ARBA00004477"/>
    </source>
</evidence>
<protein>
    <submittedName>
        <fullName evidence="9">Seipin</fullName>
    </submittedName>
</protein>
<dbReference type="Pfam" id="PF05571">
    <property type="entry name" value="JAMP"/>
    <property type="match status" value="1"/>
</dbReference>
<dbReference type="WBParaSite" id="TMUE_3000014455.1">
    <property type="protein sequence ID" value="TMUE_3000014455.1"/>
    <property type="gene ID" value="WBGene00285876"/>
</dbReference>
<proteinExistence type="predicted"/>
<evidence type="ECO:0000256" key="4">
    <source>
        <dbReference type="ARBA" id="ARBA00022989"/>
    </source>
</evidence>
<keyword evidence="6 7" id="KW-0472">Membrane</keyword>
<sequence>MTFLKILLLGFWNVSAVLSLSLLMTWQLRAWLVPDLSTRSFPANFIFETCSLFGVCSFPTANVSTVVGGKSVIVRGLTHDVWLDLTVFDDAEARTAGMFILVSRCRDRYGSVWHESKRSGTLTFRSAPVHWLRLACKLPWILLGLLKEEETVMLYLLDDLIVRKEECRVLEVEVQNSKLTISRATVRFVPKVNSGSSHSCYELFAGLMQANLAVVESVAACPGDYCGHTVLDASGNLSDCGACPWGTRVDKHGVCVRCKLDPTMYDWLYLSFMAILPFLHHCAFARMTMNRKQLSSRVIGSQILSSAVECTLAALLSLLMVDPFGSLCLRTCGVQRMADWYTVFYNPVINYRETIHCTQEAVYPLYFLPFLYYLLSLAAMIVVRPSLLYAFSVKKDDVSDAIYAALYVYPALIVMHAVFCGLIYFSFPFALLLVAVCLNAVHLALYPEQNARAILKQAWQSKQNLAFAATLLFLYTDAILSIGALPAAWWTYLAFLFLPVPTIFYLLTVKFTDPSNLTKVN</sequence>
<keyword evidence="4 7" id="KW-1133">Transmembrane helix</keyword>
<dbReference type="GO" id="GO:0005789">
    <property type="term" value="C:endoplasmic reticulum membrane"/>
    <property type="evidence" value="ECO:0007669"/>
    <property type="project" value="UniProtKB-SubCell"/>
</dbReference>
<feature type="transmembrane region" description="Helical" evidence="7">
    <location>
        <begin position="267"/>
        <end position="286"/>
    </location>
</feature>
<dbReference type="AlphaFoldDB" id="A0A5S6R4L4"/>
<evidence type="ECO:0000313" key="8">
    <source>
        <dbReference type="Proteomes" id="UP000046395"/>
    </source>
</evidence>
<keyword evidence="8" id="KW-1185">Reference proteome</keyword>
<dbReference type="Pfam" id="PF06775">
    <property type="entry name" value="Seipin"/>
    <property type="match status" value="1"/>
</dbReference>
<dbReference type="PANTHER" id="PTHR12740">
    <property type="entry name" value="JNK1/MAPK8-ASSOCIATED MEMBRANE PROTEIN"/>
    <property type="match status" value="1"/>
</dbReference>
<dbReference type="InterPro" id="IPR009617">
    <property type="entry name" value="Seipin"/>
</dbReference>
<feature type="transmembrane region" description="Helical" evidence="7">
    <location>
        <begin position="425"/>
        <end position="445"/>
    </location>
</feature>
<keyword evidence="2 7" id="KW-0812">Transmembrane</keyword>
<evidence type="ECO:0000256" key="3">
    <source>
        <dbReference type="ARBA" id="ARBA00022824"/>
    </source>
</evidence>
<dbReference type="CDD" id="cd23995">
    <property type="entry name" value="Seipin_BSCL2_like"/>
    <property type="match status" value="1"/>
</dbReference>
<evidence type="ECO:0000313" key="9">
    <source>
        <dbReference type="WBParaSite" id="TMUE_3000014455.1"/>
    </source>
</evidence>
<comment type="subcellular location">
    <subcellularLocation>
        <location evidence="1">Endoplasmic reticulum membrane</location>
        <topology evidence="1">Multi-pass membrane protein</topology>
    </subcellularLocation>
</comment>
<dbReference type="Proteomes" id="UP000046395">
    <property type="component" value="Unassembled WGS sequence"/>
</dbReference>
<feature type="transmembrane region" description="Helical" evidence="7">
    <location>
        <begin position="298"/>
        <end position="321"/>
    </location>
</feature>
<dbReference type="InterPro" id="IPR008485">
    <property type="entry name" value="JAMP"/>
</dbReference>
<name>A0A5S6R4L4_TRIMR</name>
<feature type="transmembrane region" description="Helical" evidence="7">
    <location>
        <begin position="465"/>
        <end position="483"/>
    </location>
</feature>
<organism evidence="8 9">
    <name type="scientific">Trichuris muris</name>
    <name type="common">Mouse whipworm</name>
    <dbReference type="NCBI Taxonomy" id="70415"/>
    <lineage>
        <taxon>Eukaryota</taxon>
        <taxon>Metazoa</taxon>
        <taxon>Ecdysozoa</taxon>
        <taxon>Nematoda</taxon>
        <taxon>Enoplea</taxon>
        <taxon>Dorylaimia</taxon>
        <taxon>Trichinellida</taxon>
        <taxon>Trichuridae</taxon>
        <taxon>Trichuris</taxon>
    </lineage>
</organism>
<dbReference type="GO" id="GO:0006986">
    <property type="term" value="P:response to unfolded protein"/>
    <property type="evidence" value="ECO:0007669"/>
    <property type="project" value="InterPro"/>
</dbReference>
<dbReference type="GO" id="GO:0031625">
    <property type="term" value="F:ubiquitin protein ligase binding"/>
    <property type="evidence" value="ECO:0007669"/>
    <property type="project" value="TreeGrafter"/>
</dbReference>
<evidence type="ECO:0000256" key="2">
    <source>
        <dbReference type="ARBA" id="ARBA00022692"/>
    </source>
</evidence>
<feature type="transmembrane region" description="Helical" evidence="7">
    <location>
        <begin position="489"/>
        <end position="509"/>
    </location>
</feature>
<dbReference type="PANTHER" id="PTHR12740:SF4">
    <property type="entry name" value="JNK1_MAPK8-ASSOCIATED MEMBRANE PROTEIN"/>
    <property type="match status" value="1"/>
</dbReference>
<feature type="transmembrane region" description="Helical" evidence="7">
    <location>
        <begin position="401"/>
        <end position="419"/>
    </location>
</feature>
<evidence type="ECO:0000256" key="6">
    <source>
        <dbReference type="ARBA" id="ARBA00023136"/>
    </source>
</evidence>
<keyword evidence="3" id="KW-0256">Endoplasmic reticulum</keyword>
<dbReference type="GO" id="GO:0036503">
    <property type="term" value="P:ERAD pathway"/>
    <property type="evidence" value="ECO:0007669"/>
    <property type="project" value="TreeGrafter"/>
</dbReference>
<feature type="transmembrane region" description="Helical" evidence="7">
    <location>
        <begin position="370"/>
        <end position="389"/>
    </location>
</feature>
<dbReference type="GO" id="GO:0140042">
    <property type="term" value="P:lipid droplet formation"/>
    <property type="evidence" value="ECO:0007669"/>
    <property type="project" value="UniProtKB-ARBA"/>
</dbReference>
<accession>A0A5S6R4L4</accession>
<evidence type="ECO:0000256" key="7">
    <source>
        <dbReference type="SAM" id="Phobius"/>
    </source>
</evidence>
<keyword evidence="5" id="KW-0443">Lipid metabolism</keyword>